<dbReference type="PANTHER" id="PTHR36173">
    <property type="entry name" value="RIBONUCLEASE VAPC16-RELATED"/>
    <property type="match status" value="1"/>
</dbReference>
<dbReference type="SUPFAM" id="SSF88723">
    <property type="entry name" value="PIN domain-like"/>
    <property type="match status" value="1"/>
</dbReference>
<organism evidence="2 3">
    <name type="scientific">Fimbriimonas ginsengisoli Gsoil 348</name>
    <dbReference type="NCBI Taxonomy" id="661478"/>
    <lineage>
        <taxon>Bacteria</taxon>
        <taxon>Bacillati</taxon>
        <taxon>Armatimonadota</taxon>
        <taxon>Fimbriimonadia</taxon>
        <taxon>Fimbriimonadales</taxon>
        <taxon>Fimbriimonadaceae</taxon>
        <taxon>Fimbriimonas</taxon>
    </lineage>
</organism>
<accession>A0A068NNU6</accession>
<dbReference type="InterPro" id="IPR041705">
    <property type="entry name" value="PIN_Sll0205"/>
</dbReference>
<evidence type="ECO:0000313" key="2">
    <source>
        <dbReference type="EMBL" id="AIE84430.1"/>
    </source>
</evidence>
<dbReference type="EMBL" id="CP007139">
    <property type="protein sequence ID" value="AIE84430.1"/>
    <property type="molecule type" value="Genomic_DNA"/>
</dbReference>
<sequence>MVTAISRAEINIKVSVGKLHLPVPESVFWDELISRLQATQLSFDTAHAARLASLPLYHRDPFDRMILAQCLVEDLVLATTDIMLGSYGVTVVN</sequence>
<dbReference type="KEGG" id="fgi:OP10G_1062"/>
<dbReference type="CDD" id="cd09872">
    <property type="entry name" value="PIN_Sll0205-like"/>
    <property type="match status" value="1"/>
</dbReference>
<dbReference type="PANTHER" id="PTHR36173:SF2">
    <property type="entry name" value="RIBONUCLEASE VAPC16"/>
    <property type="match status" value="1"/>
</dbReference>
<keyword evidence="3" id="KW-1185">Reference proteome</keyword>
<protein>
    <submittedName>
        <fullName evidence="2">PilT protein domain-containing protein</fullName>
    </submittedName>
</protein>
<proteinExistence type="predicted"/>
<dbReference type="HOGENOM" id="CLU_129890_0_2_0"/>
<dbReference type="STRING" id="661478.OP10G_1062"/>
<dbReference type="Pfam" id="PF01850">
    <property type="entry name" value="PIN"/>
    <property type="match status" value="1"/>
</dbReference>
<evidence type="ECO:0000313" key="3">
    <source>
        <dbReference type="Proteomes" id="UP000027982"/>
    </source>
</evidence>
<dbReference type="AlphaFoldDB" id="A0A068NNU6"/>
<feature type="domain" description="PIN" evidence="1">
    <location>
        <begin position="2"/>
        <end position="82"/>
    </location>
</feature>
<dbReference type="eggNOG" id="COG3744">
    <property type="taxonomic scope" value="Bacteria"/>
</dbReference>
<evidence type="ECO:0000259" key="1">
    <source>
        <dbReference type="Pfam" id="PF01850"/>
    </source>
</evidence>
<dbReference type="InterPro" id="IPR029060">
    <property type="entry name" value="PIN-like_dom_sf"/>
</dbReference>
<reference evidence="2 3" key="1">
    <citation type="journal article" date="2014" name="PLoS ONE">
        <title>The first complete genome sequence of the class fimbriimonadia in the phylum armatimonadetes.</title>
        <authorList>
            <person name="Hu Z.Y."/>
            <person name="Wang Y.Z."/>
            <person name="Im W.T."/>
            <person name="Wang S.Y."/>
            <person name="Zhao G.P."/>
            <person name="Zheng H.J."/>
            <person name="Quan Z.X."/>
        </authorList>
    </citation>
    <scope>NUCLEOTIDE SEQUENCE [LARGE SCALE GENOMIC DNA]</scope>
    <source>
        <strain evidence="2">Gsoil 348</strain>
    </source>
</reference>
<gene>
    <name evidence="2" type="ORF">OP10G_1062</name>
</gene>
<name>A0A068NNU6_FIMGI</name>
<dbReference type="InterPro" id="IPR052919">
    <property type="entry name" value="TA_system_RNase"/>
</dbReference>
<dbReference type="Proteomes" id="UP000027982">
    <property type="component" value="Chromosome"/>
</dbReference>
<dbReference type="InterPro" id="IPR002716">
    <property type="entry name" value="PIN_dom"/>
</dbReference>
<dbReference type="Gene3D" id="3.40.50.1010">
    <property type="entry name" value="5'-nuclease"/>
    <property type="match status" value="1"/>
</dbReference>